<gene>
    <name evidence="2" type="ORF">HHI36_023745</name>
</gene>
<keyword evidence="3" id="KW-1185">Reference proteome</keyword>
<evidence type="ECO:0000313" key="3">
    <source>
        <dbReference type="Proteomes" id="UP001516400"/>
    </source>
</evidence>
<name>A0ABD2PHC4_9CUCU</name>
<evidence type="ECO:0000313" key="2">
    <source>
        <dbReference type="EMBL" id="KAL3290404.1"/>
    </source>
</evidence>
<dbReference type="AlphaFoldDB" id="A0ABD2PHC4"/>
<dbReference type="Proteomes" id="UP001516400">
    <property type="component" value="Unassembled WGS sequence"/>
</dbReference>
<accession>A0ABD2PHC4</accession>
<dbReference type="EMBL" id="JABFTP020000186">
    <property type="protein sequence ID" value="KAL3290404.1"/>
    <property type="molecule type" value="Genomic_DNA"/>
</dbReference>
<proteinExistence type="predicted"/>
<sequence length="151" mass="16289">MYADSKNCTDPKVSGPLGCLIHLVSKLESRSLSELTRQIAPPTENGHAPPSTESRKRSQSVNPFGVWACGAAAVKSDPATLDKRKVRTQASVSSSPSDSLNGLILRSTKGRKAWLYIGGISNKETTTVMILVTLNRKSSLANNLKLKNIRL</sequence>
<feature type="region of interest" description="Disordered" evidence="1">
    <location>
        <begin position="34"/>
        <end position="60"/>
    </location>
</feature>
<protein>
    <submittedName>
        <fullName evidence="2">Uncharacterized protein</fullName>
    </submittedName>
</protein>
<organism evidence="2 3">
    <name type="scientific">Cryptolaemus montrouzieri</name>
    <dbReference type="NCBI Taxonomy" id="559131"/>
    <lineage>
        <taxon>Eukaryota</taxon>
        <taxon>Metazoa</taxon>
        <taxon>Ecdysozoa</taxon>
        <taxon>Arthropoda</taxon>
        <taxon>Hexapoda</taxon>
        <taxon>Insecta</taxon>
        <taxon>Pterygota</taxon>
        <taxon>Neoptera</taxon>
        <taxon>Endopterygota</taxon>
        <taxon>Coleoptera</taxon>
        <taxon>Polyphaga</taxon>
        <taxon>Cucujiformia</taxon>
        <taxon>Coccinelloidea</taxon>
        <taxon>Coccinellidae</taxon>
        <taxon>Scymninae</taxon>
        <taxon>Scymnini</taxon>
        <taxon>Cryptolaemus</taxon>
    </lineage>
</organism>
<reference evidence="2 3" key="1">
    <citation type="journal article" date="2021" name="BMC Biol.">
        <title>Horizontally acquired antibacterial genes associated with adaptive radiation of ladybird beetles.</title>
        <authorList>
            <person name="Li H.S."/>
            <person name="Tang X.F."/>
            <person name="Huang Y.H."/>
            <person name="Xu Z.Y."/>
            <person name="Chen M.L."/>
            <person name="Du X.Y."/>
            <person name="Qiu B.Y."/>
            <person name="Chen P.T."/>
            <person name="Zhang W."/>
            <person name="Slipinski A."/>
            <person name="Escalona H.E."/>
            <person name="Waterhouse R.M."/>
            <person name="Zwick A."/>
            <person name="Pang H."/>
        </authorList>
    </citation>
    <scope>NUCLEOTIDE SEQUENCE [LARGE SCALE GENOMIC DNA]</scope>
    <source>
        <strain evidence="2">SYSU2018</strain>
    </source>
</reference>
<comment type="caution">
    <text evidence="2">The sequence shown here is derived from an EMBL/GenBank/DDBJ whole genome shotgun (WGS) entry which is preliminary data.</text>
</comment>
<evidence type="ECO:0000256" key="1">
    <source>
        <dbReference type="SAM" id="MobiDB-lite"/>
    </source>
</evidence>